<proteinExistence type="predicted"/>
<dbReference type="InterPro" id="IPR013341">
    <property type="entry name" value="Mandelate_racemase_N_dom"/>
</dbReference>
<keyword evidence="2" id="KW-0479">Metal-binding</keyword>
<dbReference type="Gene3D" id="3.20.20.120">
    <property type="entry name" value="Enolase-like C-terminal domain"/>
    <property type="match status" value="1"/>
</dbReference>
<keyword evidence="3" id="KW-0460">Magnesium</keyword>
<evidence type="ECO:0000313" key="7">
    <source>
        <dbReference type="EMBL" id="SVA83082.1"/>
    </source>
</evidence>
<dbReference type="SUPFAM" id="SSF54826">
    <property type="entry name" value="Enolase N-terminal domain-like"/>
    <property type="match status" value="1"/>
</dbReference>
<dbReference type="PANTHER" id="PTHR48073">
    <property type="entry name" value="O-SUCCINYLBENZOATE SYNTHASE-RELATED"/>
    <property type="match status" value="1"/>
</dbReference>
<dbReference type="Pfam" id="PF02746">
    <property type="entry name" value="MR_MLE_N"/>
    <property type="match status" value="1"/>
</dbReference>
<comment type="cofactor">
    <cofactor evidence="1">
        <name>a divalent metal cation</name>
        <dbReference type="ChEBI" id="CHEBI:60240"/>
    </cofactor>
</comment>
<dbReference type="GO" id="GO:0016854">
    <property type="term" value="F:racemase and epimerase activity"/>
    <property type="evidence" value="ECO:0007669"/>
    <property type="project" value="UniProtKB-ARBA"/>
</dbReference>
<dbReference type="Gene3D" id="3.30.390.10">
    <property type="entry name" value="Enolase-like, N-terminal domain"/>
    <property type="match status" value="1"/>
</dbReference>
<dbReference type="Pfam" id="PF13378">
    <property type="entry name" value="MR_MLE_C"/>
    <property type="match status" value="1"/>
</dbReference>
<dbReference type="InterPro" id="IPR036849">
    <property type="entry name" value="Enolase-like_C_sf"/>
</dbReference>
<keyword evidence="4" id="KW-0456">Lyase</keyword>
<dbReference type="GO" id="GO:0046872">
    <property type="term" value="F:metal ion binding"/>
    <property type="evidence" value="ECO:0007669"/>
    <property type="project" value="UniProtKB-KW"/>
</dbReference>
<dbReference type="SFLD" id="SFLDF00009">
    <property type="entry name" value="o-succinylbenzoate_synthase"/>
    <property type="match status" value="1"/>
</dbReference>
<dbReference type="GO" id="GO:0009234">
    <property type="term" value="P:menaquinone biosynthetic process"/>
    <property type="evidence" value="ECO:0007669"/>
    <property type="project" value="InterPro"/>
</dbReference>
<evidence type="ECO:0000256" key="1">
    <source>
        <dbReference type="ARBA" id="ARBA00001968"/>
    </source>
</evidence>
<gene>
    <name evidence="7" type="ORF">METZ01_LOCUS135936</name>
</gene>
<dbReference type="GO" id="GO:0043748">
    <property type="term" value="F:O-succinylbenzoate synthase activity"/>
    <property type="evidence" value="ECO:0007669"/>
    <property type="project" value="UniProtKB-EC"/>
</dbReference>
<feature type="non-terminal residue" evidence="7">
    <location>
        <position position="1"/>
    </location>
</feature>
<dbReference type="InterPro" id="IPR013342">
    <property type="entry name" value="Mandelate_racemase_C"/>
</dbReference>
<organism evidence="7">
    <name type="scientific">marine metagenome</name>
    <dbReference type="NCBI Taxonomy" id="408172"/>
    <lineage>
        <taxon>unclassified sequences</taxon>
        <taxon>metagenomes</taxon>
        <taxon>ecological metagenomes</taxon>
    </lineage>
</organism>
<dbReference type="InterPro" id="IPR029017">
    <property type="entry name" value="Enolase-like_N"/>
</dbReference>
<dbReference type="SUPFAM" id="SSF51604">
    <property type="entry name" value="Enolase C-terminal domain-like"/>
    <property type="match status" value="1"/>
</dbReference>
<evidence type="ECO:0000259" key="6">
    <source>
        <dbReference type="SMART" id="SM00922"/>
    </source>
</evidence>
<dbReference type="EC" id="4.2.1.113" evidence="5"/>
<dbReference type="PANTHER" id="PTHR48073:SF5">
    <property type="entry name" value="O-SUCCINYLBENZOATE SYNTHASE"/>
    <property type="match status" value="1"/>
</dbReference>
<reference evidence="7" key="1">
    <citation type="submission" date="2018-05" db="EMBL/GenBank/DDBJ databases">
        <authorList>
            <person name="Lanie J.A."/>
            <person name="Ng W.-L."/>
            <person name="Kazmierczak K.M."/>
            <person name="Andrzejewski T.M."/>
            <person name="Davidsen T.M."/>
            <person name="Wayne K.J."/>
            <person name="Tettelin H."/>
            <person name="Glass J.I."/>
            <person name="Rusch D."/>
            <person name="Podicherti R."/>
            <person name="Tsui H.-C.T."/>
            <person name="Winkler M.E."/>
        </authorList>
    </citation>
    <scope>NUCLEOTIDE SEQUENCE</scope>
</reference>
<accession>A0A381Z2E6</accession>
<protein>
    <recommendedName>
        <fullName evidence="5">o-succinylbenzoate synthase</fullName>
        <ecNumber evidence="5">4.2.1.113</ecNumber>
    </recommendedName>
</protein>
<dbReference type="SFLD" id="SFLDS00001">
    <property type="entry name" value="Enolase"/>
    <property type="match status" value="1"/>
</dbReference>
<evidence type="ECO:0000256" key="4">
    <source>
        <dbReference type="ARBA" id="ARBA00023239"/>
    </source>
</evidence>
<sequence length="368" mass="39841">VKIERAVVREIPLRLREVFESSSGEVQNKRVLLLTLFGEGLEGWGECVAWADPSYSDETVDTAWHVLTEFVLPTVVGQEAADPGSLLEAVRWVRGHRMAIASVEMAAWDLTARAEGVSLSEKLGGTRTMVPVGVSVGLKNTDEGLLRVIADYLEEGYARAKIKIKPGRDIEMLSLVRERFPSVALVADANSAYTLADLPRLKELDGLHLEMIEQPLARDDFLGHARLQGEIATRICLDESISSAQDTALALELGSCRTINIKPGRVGGLGESGRIHDLMRAAELPVWCGGMLESGIGRAHNLALASLPGFTLPGDISASRRYWERDIVAPEFEVIDGLMAVPSAPGIGVEVDVGRIEALTVREAAFVA</sequence>
<dbReference type="InterPro" id="IPR029065">
    <property type="entry name" value="Enolase_C-like"/>
</dbReference>
<dbReference type="InterPro" id="IPR010197">
    <property type="entry name" value="OSBS/NAAAR"/>
</dbReference>
<dbReference type="CDD" id="cd03317">
    <property type="entry name" value="NAAAR"/>
    <property type="match status" value="1"/>
</dbReference>
<dbReference type="NCBIfam" id="TIGR01928">
    <property type="entry name" value="menC_lowGC_arch"/>
    <property type="match status" value="1"/>
</dbReference>
<evidence type="ECO:0000256" key="3">
    <source>
        <dbReference type="ARBA" id="ARBA00022842"/>
    </source>
</evidence>
<dbReference type="SFLD" id="SFLDG00180">
    <property type="entry name" value="muconate_cycloisomerase"/>
    <property type="match status" value="1"/>
</dbReference>
<feature type="domain" description="Mandelate racemase/muconate lactonizing enzyme C-terminal" evidence="6">
    <location>
        <begin position="142"/>
        <end position="234"/>
    </location>
</feature>
<dbReference type="AlphaFoldDB" id="A0A381Z2E6"/>
<evidence type="ECO:0000256" key="5">
    <source>
        <dbReference type="ARBA" id="ARBA00029491"/>
    </source>
</evidence>
<dbReference type="EMBL" id="UINC01019600">
    <property type="protein sequence ID" value="SVA83082.1"/>
    <property type="molecule type" value="Genomic_DNA"/>
</dbReference>
<name>A0A381Z2E6_9ZZZZ</name>
<evidence type="ECO:0000256" key="2">
    <source>
        <dbReference type="ARBA" id="ARBA00022723"/>
    </source>
</evidence>
<dbReference type="SMART" id="SM00922">
    <property type="entry name" value="MR_MLE"/>
    <property type="match status" value="1"/>
</dbReference>